<evidence type="ECO:0000256" key="1">
    <source>
        <dbReference type="SAM" id="SignalP"/>
    </source>
</evidence>
<sequence length="142" mass="15468">MNRCRPAFAATLIGLSTMLTAALVPIHSAQAQAVQRSFPAKALRGTMVVSQPPLLTMDDRATRFAPGARILDSQNKIVMSATLINQEVVVNYTLDQRGQVHQVWVLTEAEAKEKRAGYGTQRNFVFESQQASPAGTPARTTN</sequence>
<dbReference type="EMBL" id="JAVDWE010000011">
    <property type="protein sequence ID" value="MDR7095895.1"/>
    <property type="molecule type" value="Genomic_DNA"/>
</dbReference>
<name>A0ABU1VEX9_9BURK</name>
<dbReference type="Proteomes" id="UP001265550">
    <property type="component" value="Unassembled WGS sequence"/>
</dbReference>
<organism evidence="2 3">
    <name type="scientific">Hydrogenophaga laconesensis</name>
    <dbReference type="NCBI Taxonomy" id="1805971"/>
    <lineage>
        <taxon>Bacteria</taxon>
        <taxon>Pseudomonadati</taxon>
        <taxon>Pseudomonadota</taxon>
        <taxon>Betaproteobacteria</taxon>
        <taxon>Burkholderiales</taxon>
        <taxon>Comamonadaceae</taxon>
        <taxon>Hydrogenophaga</taxon>
    </lineage>
</organism>
<reference evidence="2 3" key="1">
    <citation type="submission" date="2023-07" db="EMBL/GenBank/DDBJ databases">
        <title>Sorghum-associated microbial communities from plants grown in Nebraska, USA.</title>
        <authorList>
            <person name="Schachtman D."/>
        </authorList>
    </citation>
    <scope>NUCLEOTIDE SEQUENCE [LARGE SCALE GENOMIC DNA]</scope>
    <source>
        <strain evidence="2 3">BE240</strain>
    </source>
</reference>
<evidence type="ECO:0000313" key="2">
    <source>
        <dbReference type="EMBL" id="MDR7095895.1"/>
    </source>
</evidence>
<proteinExistence type="predicted"/>
<feature type="signal peptide" evidence="1">
    <location>
        <begin position="1"/>
        <end position="21"/>
    </location>
</feature>
<feature type="chain" id="PRO_5047100696" evidence="1">
    <location>
        <begin position="22"/>
        <end position="142"/>
    </location>
</feature>
<comment type="caution">
    <text evidence="2">The sequence shown here is derived from an EMBL/GenBank/DDBJ whole genome shotgun (WGS) entry which is preliminary data.</text>
</comment>
<evidence type="ECO:0000313" key="3">
    <source>
        <dbReference type="Proteomes" id="UP001265550"/>
    </source>
</evidence>
<dbReference type="RefSeq" id="WP_204734582.1">
    <property type="nucleotide sequence ID" value="NZ_JAVDWE010000011.1"/>
</dbReference>
<gene>
    <name evidence="2" type="ORF">J2X09_003648</name>
</gene>
<protein>
    <submittedName>
        <fullName evidence="2">Uncharacterized protein</fullName>
    </submittedName>
</protein>
<keyword evidence="3" id="KW-1185">Reference proteome</keyword>
<accession>A0ABU1VEX9</accession>
<keyword evidence="1" id="KW-0732">Signal</keyword>